<reference evidence="2" key="1">
    <citation type="submission" date="2005-09" db="EMBL/GenBank/DDBJ databases">
        <title>Annotation of the Aspergillus terreus NIH2624 genome.</title>
        <authorList>
            <person name="Birren B.W."/>
            <person name="Lander E.S."/>
            <person name="Galagan J.E."/>
            <person name="Nusbaum C."/>
            <person name="Devon K."/>
            <person name="Henn M."/>
            <person name="Ma L.-J."/>
            <person name="Jaffe D.B."/>
            <person name="Butler J."/>
            <person name="Alvarez P."/>
            <person name="Gnerre S."/>
            <person name="Grabherr M."/>
            <person name="Kleber M."/>
            <person name="Mauceli E.W."/>
            <person name="Brockman W."/>
            <person name="Rounsley S."/>
            <person name="Young S.K."/>
            <person name="LaButti K."/>
            <person name="Pushparaj V."/>
            <person name="DeCaprio D."/>
            <person name="Crawford M."/>
            <person name="Koehrsen M."/>
            <person name="Engels R."/>
            <person name="Montgomery P."/>
            <person name="Pearson M."/>
            <person name="Howarth C."/>
            <person name="Larson L."/>
            <person name="Luoma S."/>
            <person name="White J."/>
            <person name="Alvarado L."/>
            <person name="Kodira C.D."/>
            <person name="Zeng Q."/>
            <person name="Oleary S."/>
            <person name="Yandava C."/>
            <person name="Denning D.W."/>
            <person name="Nierman W.C."/>
            <person name="Milne T."/>
            <person name="Madden K."/>
        </authorList>
    </citation>
    <scope>NUCLEOTIDE SEQUENCE [LARGE SCALE GENOMIC DNA]</scope>
    <source>
        <strain evidence="2">NIH 2624 / FGSC A1156</strain>
    </source>
</reference>
<organism evidence="1 2">
    <name type="scientific">Aspergillus terreus (strain NIH 2624 / FGSC A1156)</name>
    <dbReference type="NCBI Taxonomy" id="341663"/>
    <lineage>
        <taxon>Eukaryota</taxon>
        <taxon>Fungi</taxon>
        <taxon>Dikarya</taxon>
        <taxon>Ascomycota</taxon>
        <taxon>Pezizomycotina</taxon>
        <taxon>Eurotiomycetes</taxon>
        <taxon>Eurotiomycetidae</taxon>
        <taxon>Eurotiales</taxon>
        <taxon>Aspergillaceae</taxon>
        <taxon>Aspergillus</taxon>
        <taxon>Aspergillus subgen. Circumdati</taxon>
    </lineage>
</organism>
<proteinExistence type="predicted"/>
<gene>
    <name evidence="1" type="ORF">ATEG_00343</name>
</gene>
<name>Q0D141_ASPTN</name>
<dbReference type="RefSeq" id="XP_001210429.1">
    <property type="nucleotide sequence ID" value="XM_001210429.1"/>
</dbReference>
<sequence length="104" mass="11805">MAAADCNCTRSNRYCGKELLNMDQKYYGSIVQALTNDGVPTDPRHITDSLFLCTNSTSLRQNWMDAGLLSYTSMMAPTSYLLSLLSIQHANYQLSRCEKERFHL</sequence>
<dbReference type="GeneID" id="4355095"/>
<dbReference type="HOGENOM" id="CLU_2249558_0_0_1"/>
<evidence type="ECO:0000313" key="1">
    <source>
        <dbReference type="EMBL" id="EAU38989.1"/>
    </source>
</evidence>
<accession>Q0D141</accession>
<dbReference type="VEuPathDB" id="FungiDB:ATEG_00343"/>
<dbReference type="AlphaFoldDB" id="Q0D141"/>
<evidence type="ECO:0000313" key="2">
    <source>
        <dbReference type="Proteomes" id="UP000007963"/>
    </source>
</evidence>
<dbReference type="EMBL" id="CH476594">
    <property type="protein sequence ID" value="EAU38989.1"/>
    <property type="molecule type" value="Genomic_DNA"/>
</dbReference>
<dbReference type="Proteomes" id="UP000007963">
    <property type="component" value="Unassembled WGS sequence"/>
</dbReference>
<protein>
    <submittedName>
        <fullName evidence="1">Uncharacterized protein</fullName>
    </submittedName>
</protein>